<evidence type="ECO:0000256" key="6">
    <source>
        <dbReference type="SAM" id="Phobius"/>
    </source>
</evidence>
<evidence type="ECO:0000313" key="7">
    <source>
        <dbReference type="EMBL" id="TIC32748.1"/>
    </source>
</evidence>
<evidence type="ECO:0000256" key="4">
    <source>
        <dbReference type="ARBA" id="ARBA00023136"/>
    </source>
</evidence>
<gene>
    <name evidence="7" type="ORF">E3Q10_01133</name>
</gene>
<feature type="transmembrane region" description="Helical" evidence="6">
    <location>
        <begin position="192"/>
        <end position="214"/>
    </location>
</feature>
<feature type="transmembrane region" description="Helical" evidence="6">
    <location>
        <begin position="128"/>
        <end position="150"/>
    </location>
</feature>
<feature type="compositionally biased region" description="Polar residues" evidence="5">
    <location>
        <begin position="23"/>
        <end position="32"/>
    </location>
</feature>
<dbReference type="Gene3D" id="1.20.1740.10">
    <property type="entry name" value="Amino acid/polyamine transporter I"/>
    <property type="match status" value="1"/>
</dbReference>
<feature type="transmembrane region" description="Helical" evidence="6">
    <location>
        <begin position="467"/>
        <end position="486"/>
    </location>
</feature>
<reference evidence="7 8" key="1">
    <citation type="submission" date="2019-03" db="EMBL/GenBank/DDBJ databases">
        <title>Sequencing 25 genomes of Wallemia mellicola.</title>
        <authorList>
            <person name="Gostincar C."/>
        </authorList>
    </citation>
    <scope>NUCLEOTIDE SEQUENCE [LARGE SCALE GENOMIC DNA]</scope>
    <source>
        <strain evidence="7 8">EXF-8738</strain>
    </source>
</reference>
<dbReference type="Proteomes" id="UP000305647">
    <property type="component" value="Unassembled WGS sequence"/>
</dbReference>
<dbReference type="GO" id="GO:0015179">
    <property type="term" value="F:L-amino acid transmembrane transporter activity"/>
    <property type="evidence" value="ECO:0007669"/>
    <property type="project" value="TreeGrafter"/>
</dbReference>
<feature type="transmembrane region" description="Helical" evidence="6">
    <location>
        <begin position="162"/>
        <end position="180"/>
    </location>
</feature>
<feature type="transmembrane region" description="Helical" evidence="6">
    <location>
        <begin position="324"/>
        <end position="348"/>
    </location>
</feature>
<dbReference type="InterPro" id="IPR050598">
    <property type="entry name" value="AminoAcid_Transporter"/>
</dbReference>
<name>A0A4T0NCC0_9BASI</name>
<keyword evidence="4 6" id="KW-0472">Membrane</keyword>
<feature type="transmembrane region" description="Helical" evidence="6">
    <location>
        <begin position="75"/>
        <end position="97"/>
    </location>
</feature>
<feature type="transmembrane region" description="Helical" evidence="6">
    <location>
        <begin position="271"/>
        <end position="292"/>
    </location>
</feature>
<feature type="transmembrane region" description="Helical" evidence="6">
    <location>
        <begin position="369"/>
        <end position="392"/>
    </location>
</feature>
<dbReference type="EMBL" id="SPRO01000007">
    <property type="protein sequence ID" value="TIC32748.1"/>
    <property type="molecule type" value="Genomic_DNA"/>
</dbReference>
<organism evidence="7 8">
    <name type="scientific">Wallemia mellicola</name>
    <dbReference type="NCBI Taxonomy" id="1708541"/>
    <lineage>
        <taxon>Eukaryota</taxon>
        <taxon>Fungi</taxon>
        <taxon>Dikarya</taxon>
        <taxon>Basidiomycota</taxon>
        <taxon>Wallemiomycotina</taxon>
        <taxon>Wallemiomycetes</taxon>
        <taxon>Wallemiales</taxon>
        <taxon>Wallemiaceae</taxon>
        <taxon>Wallemia</taxon>
    </lineage>
</organism>
<feature type="transmembrane region" description="Helical" evidence="6">
    <location>
        <begin position="436"/>
        <end position="455"/>
    </location>
</feature>
<dbReference type="InterPro" id="IPR002293">
    <property type="entry name" value="AA/rel_permease1"/>
</dbReference>
<dbReference type="PANTHER" id="PTHR11785">
    <property type="entry name" value="AMINO ACID TRANSPORTER"/>
    <property type="match status" value="1"/>
</dbReference>
<dbReference type="PANTHER" id="PTHR11785:SF382">
    <property type="entry name" value="LOW-AFFINITY METHIONINE PERMEASE"/>
    <property type="match status" value="1"/>
</dbReference>
<feature type="transmembrane region" description="Helical" evidence="6">
    <location>
        <begin position="404"/>
        <end position="424"/>
    </location>
</feature>
<feature type="transmembrane region" description="Helical" evidence="6">
    <location>
        <begin position="43"/>
        <end position="63"/>
    </location>
</feature>
<keyword evidence="2 6" id="KW-0812">Transmembrane</keyword>
<evidence type="ECO:0000256" key="2">
    <source>
        <dbReference type="ARBA" id="ARBA00022692"/>
    </source>
</evidence>
<feature type="region of interest" description="Disordered" evidence="5">
    <location>
        <begin position="17"/>
        <end position="36"/>
    </location>
</feature>
<dbReference type="PIRSF" id="PIRSF006060">
    <property type="entry name" value="AA_transporter"/>
    <property type="match status" value="1"/>
</dbReference>
<keyword evidence="3 6" id="KW-1133">Transmembrane helix</keyword>
<dbReference type="Pfam" id="PF13520">
    <property type="entry name" value="AA_permease_2"/>
    <property type="match status" value="1"/>
</dbReference>
<comment type="caution">
    <text evidence="7">The sequence shown here is derived from an EMBL/GenBank/DDBJ whole genome shotgun (WGS) entry which is preliminary data.</text>
</comment>
<protein>
    <submittedName>
        <fullName evidence="7">Amino acid transporter</fullName>
    </submittedName>
</protein>
<proteinExistence type="predicted"/>
<dbReference type="GO" id="GO:0016020">
    <property type="term" value="C:membrane"/>
    <property type="evidence" value="ECO:0007669"/>
    <property type="project" value="UniProtKB-SubCell"/>
</dbReference>
<sequence>MSIESVSSFDRKTVEEVIPDVRNTGNPQSNEDTGSDVLAERQLGVPSAVFLIINKIIGAGIFSTPGTVLKKSGSVGLALILWLVGGIISACGSIVLLELGTGVPVSGGVKNYLERFIPSRRLAGTCLYVFYCIILQVSAGNCITFSNYLLLATQTEVTTWKLRGVGIAGISFAILLFAFFPKIAMKINNLLGVVKVFMLLFVIATGFAALGGAIKVDKPDNFNTSTLFDGTLNNASNISSALLSAIYSYQGYDNANAVLSEVKNPVRTLKIALPLAMSMVTILNILANVAYFSGVSLDQFHNSSVTVAGSLFSNVFGENAGTRALPALVSLSALGHLIGISKTIPVIIQELSKEGALLFNNIFTTSKPYGTPIAALALHLIVTIIFVVAPPANEAFDFITSLSSYPTTLMFFLCSLGILKLRYYDKDWDPPFKSPLIIIVSFIIASLFLLIAPFLPPEHNSSKIPYYLSSVVALAIAFLGIPYYLVRFILLPKMFKYELVPEVRHLPDGSRVTRYQKVSTN</sequence>
<evidence type="ECO:0000256" key="5">
    <source>
        <dbReference type="SAM" id="MobiDB-lite"/>
    </source>
</evidence>
<evidence type="ECO:0000256" key="3">
    <source>
        <dbReference type="ARBA" id="ARBA00022989"/>
    </source>
</evidence>
<accession>A0A4T0NCC0</accession>
<evidence type="ECO:0000313" key="8">
    <source>
        <dbReference type="Proteomes" id="UP000305647"/>
    </source>
</evidence>
<evidence type="ECO:0000256" key="1">
    <source>
        <dbReference type="ARBA" id="ARBA00004141"/>
    </source>
</evidence>
<dbReference type="AlphaFoldDB" id="A0A4T0NCC0"/>
<comment type="subcellular location">
    <subcellularLocation>
        <location evidence="1">Membrane</location>
        <topology evidence="1">Multi-pass membrane protein</topology>
    </subcellularLocation>
</comment>